<comment type="catalytic activity">
    <reaction evidence="9">
        <text>L-threonyl-[protein] + ATP = O-phospho-L-threonyl-[protein] + ADP + H(+)</text>
        <dbReference type="Rhea" id="RHEA:46608"/>
        <dbReference type="Rhea" id="RHEA-COMP:11060"/>
        <dbReference type="Rhea" id="RHEA-COMP:11605"/>
        <dbReference type="ChEBI" id="CHEBI:15378"/>
        <dbReference type="ChEBI" id="CHEBI:30013"/>
        <dbReference type="ChEBI" id="CHEBI:30616"/>
        <dbReference type="ChEBI" id="CHEBI:61977"/>
        <dbReference type="ChEBI" id="CHEBI:456216"/>
        <dbReference type="EC" id="2.7.11.24"/>
    </reaction>
</comment>
<evidence type="ECO:0000256" key="7">
    <source>
        <dbReference type="ARBA" id="ARBA00022777"/>
    </source>
</evidence>
<name>A0A438F6B1_VITVI</name>
<reference evidence="14 15" key="1">
    <citation type="journal article" date="2018" name="PLoS Genet.">
        <title>Population sequencing reveals clonal diversity and ancestral inbreeding in the grapevine cultivar Chardonnay.</title>
        <authorList>
            <person name="Roach M.J."/>
            <person name="Johnson D.L."/>
            <person name="Bohlmann J."/>
            <person name="van Vuuren H.J."/>
            <person name="Jones S.J."/>
            <person name="Pretorius I.S."/>
            <person name="Schmidt S.A."/>
            <person name="Borneman A.R."/>
        </authorList>
    </citation>
    <scope>NUCLEOTIDE SEQUENCE [LARGE SCALE GENOMIC DNA]</scope>
    <source>
        <strain evidence="15">cv. Chardonnay</strain>
        <tissue evidence="14">Leaf</tissue>
    </source>
</reference>
<evidence type="ECO:0000256" key="2">
    <source>
        <dbReference type="ARBA" id="ARBA00012411"/>
    </source>
</evidence>
<keyword evidence="3" id="KW-0723">Serine/threonine-protein kinase</keyword>
<evidence type="ECO:0000256" key="9">
    <source>
        <dbReference type="ARBA" id="ARBA00047592"/>
    </source>
</evidence>
<evidence type="ECO:0000259" key="13">
    <source>
        <dbReference type="PROSITE" id="PS50011"/>
    </source>
</evidence>
<dbReference type="AlphaFoldDB" id="A0A438F6B1"/>
<evidence type="ECO:0000313" key="14">
    <source>
        <dbReference type="EMBL" id="RVW55493.1"/>
    </source>
</evidence>
<dbReference type="GO" id="GO:0005524">
    <property type="term" value="F:ATP binding"/>
    <property type="evidence" value="ECO:0007669"/>
    <property type="project" value="UniProtKB-UniRule"/>
</dbReference>
<protein>
    <recommendedName>
        <fullName evidence="2">mitogen-activated protein kinase</fullName>
        <ecNumber evidence="2">2.7.11.24</ecNumber>
    </recommendedName>
</protein>
<sequence>MSCFKRSFLATQASVEVDFFTEYGEGSRYRIEEVIGKGSYGVVCSAYDTHCGEKVAIKKINDIFEHVSDATRILREIKLLRLLRHPDIVEIKHILLPPSSREFKDIYVVFELMESDLHQVIKANDDLTPEHYQFFLYQLLRGLKYIHTANVFHRDLKPKNILANADCKLKICDFGLARVAFNDTPTAIFWTDYVATRWYRAPELCGSFFSKSEHLPPSSLPSKKANFSWYPIHPYSPCGKQCGIRDGSLKRLLEGIEECCREEKEGRVVKVWEDEGRKFKLERRVNGAGRFILCSVLNIEAKRFCLVFPEGKGLLGGCATLAEKLRSLGEKEGRVVKVWEDEGRKFRLERCVNGAGRFILCSVLNIAAKRFCLVFLEGKGLLGGWATLAEKLRSLGVCIVAEMKNAPMPIVGKLDKRVGSVEKCEEKAFVEVARAPVGRIGDALWLQLDGKEKRSREEQLGHCLLGRYLQYTPAIDIWSIGCIFAELLTGKPLFPGKNVVHQLDLMTDLLGTPSAEAIARVRNEKARRYLSSMRKKKPIPLSQKFPNADPLALRLLERMLAFEPKDRPSAEEALADPYFKGLAKVEREPSAQPVTKLEFEFERRRITKEDVRDLIYREILEYHPKMLKEYLEGTEPTSFMYPSAVDQFKKQFAYLEEHYGNGATVAPPERQHASLPRPCVLYSDNSLHNSAEVADDLSKCCIKEVEKPHMDRSCGIPMARLPLQVPQSTQGGAARPGKVVGSVLRYNNCGAAAAAEVLEQRRMVRNPPVASQYNASSCSYPRRNSSCKNERGDNEGVEGSNGLQPKPQYMARKVAAAQGGSGSHWY</sequence>
<dbReference type="GO" id="GO:0106310">
    <property type="term" value="F:protein serine kinase activity"/>
    <property type="evidence" value="ECO:0007669"/>
    <property type="project" value="RHEA"/>
</dbReference>
<dbReference type="PANTHER" id="PTHR24055">
    <property type="entry name" value="MITOGEN-ACTIVATED PROTEIN KINASE"/>
    <property type="match status" value="1"/>
</dbReference>
<dbReference type="Gene3D" id="1.10.510.10">
    <property type="entry name" value="Transferase(Phosphotransferase) domain 1"/>
    <property type="match status" value="2"/>
</dbReference>
<evidence type="ECO:0000256" key="1">
    <source>
        <dbReference type="ARBA" id="ARBA00008832"/>
    </source>
</evidence>
<evidence type="ECO:0000256" key="8">
    <source>
        <dbReference type="ARBA" id="ARBA00022840"/>
    </source>
</evidence>
<dbReference type="PROSITE" id="PS01351">
    <property type="entry name" value="MAPK"/>
    <property type="match status" value="1"/>
</dbReference>
<feature type="region of interest" description="Disordered" evidence="12">
    <location>
        <begin position="771"/>
        <end position="806"/>
    </location>
</feature>
<gene>
    <name evidence="14" type="primary">MPK16_0</name>
    <name evidence="14" type="ORF">CK203_075266</name>
</gene>
<feature type="binding site" evidence="11">
    <location>
        <position position="59"/>
    </location>
    <ligand>
        <name>ATP</name>
        <dbReference type="ChEBI" id="CHEBI:30616"/>
    </ligand>
</feature>
<keyword evidence="4" id="KW-0597">Phosphoprotein</keyword>
<dbReference type="PROSITE" id="PS50011">
    <property type="entry name" value="PROTEIN_KINASE_DOM"/>
    <property type="match status" value="1"/>
</dbReference>
<dbReference type="Gene3D" id="3.30.200.20">
    <property type="entry name" value="Phosphorylase Kinase, domain 1"/>
    <property type="match status" value="1"/>
</dbReference>
<evidence type="ECO:0000256" key="4">
    <source>
        <dbReference type="ARBA" id="ARBA00022553"/>
    </source>
</evidence>
<evidence type="ECO:0000256" key="3">
    <source>
        <dbReference type="ARBA" id="ARBA00022527"/>
    </source>
</evidence>
<comment type="similarity">
    <text evidence="1">Belongs to the protein kinase superfamily. CMGC Ser/Thr protein kinase family. MAP kinase subfamily.</text>
</comment>
<keyword evidence="6 11" id="KW-0547">Nucleotide-binding</keyword>
<evidence type="ECO:0000256" key="5">
    <source>
        <dbReference type="ARBA" id="ARBA00022679"/>
    </source>
</evidence>
<dbReference type="FunFam" id="3.30.200.20:FF:000046">
    <property type="entry name" value="Mitogen-activated protein kinase"/>
    <property type="match status" value="1"/>
</dbReference>
<keyword evidence="8 11" id="KW-0067">ATP-binding</keyword>
<dbReference type="EMBL" id="QGNW01001114">
    <property type="protein sequence ID" value="RVW55493.1"/>
    <property type="molecule type" value="Genomic_DNA"/>
</dbReference>
<dbReference type="InterPro" id="IPR003527">
    <property type="entry name" value="MAP_kinase_CS"/>
</dbReference>
<feature type="domain" description="Protein kinase" evidence="13">
    <location>
        <begin position="29"/>
        <end position="579"/>
    </location>
</feature>
<accession>A0A438F6B1</accession>
<keyword evidence="5" id="KW-0808">Transferase</keyword>
<evidence type="ECO:0000256" key="12">
    <source>
        <dbReference type="SAM" id="MobiDB-lite"/>
    </source>
</evidence>
<proteinExistence type="inferred from homology"/>
<evidence type="ECO:0000256" key="6">
    <source>
        <dbReference type="ARBA" id="ARBA00022741"/>
    </source>
</evidence>
<dbReference type="InterPro" id="IPR000719">
    <property type="entry name" value="Prot_kinase_dom"/>
</dbReference>
<organism evidence="14 15">
    <name type="scientific">Vitis vinifera</name>
    <name type="common">Grape</name>
    <dbReference type="NCBI Taxonomy" id="29760"/>
    <lineage>
        <taxon>Eukaryota</taxon>
        <taxon>Viridiplantae</taxon>
        <taxon>Streptophyta</taxon>
        <taxon>Embryophyta</taxon>
        <taxon>Tracheophyta</taxon>
        <taxon>Spermatophyta</taxon>
        <taxon>Magnoliopsida</taxon>
        <taxon>eudicotyledons</taxon>
        <taxon>Gunneridae</taxon>
        <taxon>Pentapetalae</taxon>
        <taxon>rosids</taxon>
        <taxon>Vitales</taxon>
        <taxon>Vitaceae</taxon>
        <taxon>Viteae</taxon>
        <taxon>Vitis</taxon>
    </lineage>
</organism>
<dbReference type="Pfam" id="PF00069">
    <property type="entry name" value="Pkinase"/>
    <property type="match status" value="2"/>
</dbReference>
<dbReference type="SMART" id="SM00220">
    <property type="entry name" value="S_TKc"/>
    <property type="match status" value="1"/>
</dbReference>
<dbReference type="FunFam" id="1.10.510.10:FF:000283">
    <property type="entry name" value="Mitogen-activated protein kinase"/>
    <property type="match status" value="1"/>
</dbReference>
<comment type="catalytic activity">
    <reaction evidence="10">
        <text>L-seryl-[protein] + ATP = O-phospho-L-seryl-[protein] + ADP + H(+)</text>
        <dbReference type="Rhea" id="RHEA:17989"/>
        <dbReference type="Rhea" id="RHEA-COMP:9863"/>
        <dbReference type="Rhea" id="RHEA-COMP:11604"/>
        <dbReference type="ChEBI" id="CHEBI:15378"/>
        <dbReference type="ChEBI" id="CHEBI:29999"/>
        <dbReference type="ChEBI" id="CHEBI:30616"/>
        <dbReference type="ChEBI" id="CHEBI:83421"/>
        <dbReference type="ChEBI" id="CHEBI:456216"/>
        <dbReference type="EC" id="2.7.11.24"/>
    </reaction>
</comment>
<comment type="caution">
    <text evidence="14">The sequence shown here is derived from an EMBL/GenBank/DDBJ whole genome shotgun (WGS) entry which is preliminary data.</text>
</comment>
<keyword evidence="7 14" id="KW-0418">Kinase</keyword>
<dbReference type="InterPro" id="IPR050117">
    <property type="entry name" value="MAPK"/>
</dbReference>
<dbReference type="InterPro" id="IPR011009">
    <property type="entry name" value="Kinase-like_dom_sf"/>
</dbReference>
<dbReference type="SUPFAM" id="SSF56112">
    <property type="entry name" value="Protein kinase-like (PK-like)"/>
    <property type="match status" value="2"/>
</dbReference>
<evidence type="ECO:0000256" key="10">
    <source>
        <dbReference type="ARBA" id="ARBA00048312"/>
    </source>
</evidence>
<dbReference type="FunFam" id="1.10.510.10:FF:000624">
    <property type="entry name" value="Mitogen-activated protein kinase"/>
    <property type="match status" value="1"/>
</dbReference>
<evidence type="ECO:0000256" key="11">
    <source>
        <dbReference type="PROSITE-ProRule" id="PRU10141"/>
    </source>
</evidence>
<dbReference type="InterPro" id="IPR017441">
    <property type="entry name" value="Protein_kinase_ATP_BS"/>
</dbReference>
<dbReference type="Proteomes" id="UP000288805">
    <property type="component" value="Unassembled WGS sequence"/>
</dbReference>
<dbReference type="EC" id="2.7.11.24" evidence="2"/>
<evidence type="ECO:0000313" key="15">
    <source>
        <dbReference type="Proteomes" id="UP000288805"/>
    </source>
</evidence>
<feature type="compositionally biased region" description="Polar residues" evidence="12">
    <location>
        <begin position="771"/>
        <end position="787"/>
    </location>
</feature>
<dbReference type="PROSITE" id="PS00107">
    <property type="entry name" value="PROTEIN_KINASE_ATP"/>
    <property type="match status" value="1"/>
</dbReference>
<dbReference type="GO" id="GO:0004707">
    <property type="term" value="F:MAP kinase activity"/>
    <property type="evidence" value="ECO:0007669"/>
    <property type="project" value="UniProtKB-EC"/>
</dbReference>